<dbReference type="SUPFAM" id="SSF53448">
    <property type="entry name" value="Nucleotide-diphospho-sugar transferases"/>
    <property type="match status" value="1"/>
</dbReference>
<gene>
    <name evidence="3" type="ORF">E4U43_003258</name>
</gene>
<feature type="domain" description="Glycosyltransferase 2-like" evidence="2">
    <location>
        <begin position="182"/>
        <end position="263"/>
    </location>
</feature>
<name>A0A9P7N7E5_9HYPO</name>
<dbReference type="PANTHER" id="PTHR10859:SF91">
    <property type="entry name" value="DOLICHYL-PHOSPHATE BETA-GLUCOSYLTRANSFERASE"/>
    <property type="match status" value="1"/>
</dbReference>
<dbReference type="PANTHER" id="PTHR10859">
    <property type="entry name" value="GLYCOSYL TRANSFERASE"/>
    <property type="match status" value="1"/>
</dbReference>
<proteinExistence type="predicted"/>
<dbReference type="AlphaFoldDB" id="A0A9P7N7E5"/>
<keyword evidence="4" id="KW-1185">Reference proteome</keyword>
<dbReference type="InterPro" id="IPR029044">
    <property type="entry name" value="Nucleotide-diphossugar_trans"/>
</dbReference>
<protein>
    <recommendedName>
        <fullName evidence="2">Glycosyltransferase 2-like domain-containing protein</fullName>
    </recommendedName>
</protein>
<organism evidence="3 4">
    <name type="scientific">Claviceps pusilla</name>
    <dbReference type="NCBI Taxonomy" id="123648"/>
    <lineage>
        <taxon>Eukaryota</taxon>
        <taxon>Fungi</taxon>
        <taxon>Dikarya</taxon>
        <taxon>Ascomycota</taxon>
        <taxon>Pezizomycotina</taxon>
        <taxon>Sordariomycetes</taxon>
        <taxon>Hypocreomycetidae</taxon>
        <taxon>Hypocreales</taxon>
        <taxon>Clavicipitaceae</taxon>
        <taxon>Claviceps</taxon>
    </lineage>
</organism>
<dbReference type="OrthoDB" id="3784at2759"/>
<dbReference type="GO" id="GO:0005789">
    <property type="term" value="C:endoplasmic reticulum membrane"/>
    <property type="evidence" value="ECO:0007669"/>
    <property type="project" value="TreeGrafter"/>
</dbReference>
<accession>A0A9P7N7E5</accession>
<dbReference type="InterPro" id="IPR001173">
    <property type="entry name" value="Glyco_trans_2-like"/>
</dbReference>
<reference evidence="3" key="1">
    <citation type="journal article" date="2020" name="bioRxiv">
        <title>Whole genome comparisons of ergot fungi reveals the divergence and evolution of species within the genus Claviceps are the result of varying mechanisms driving genome evolution and host range expansion.</title>
        <authorList>
            <person name="Wyka S.A."/>
            <person name="Mondo S.J."/>
            <person name="Liu M."/>
            <person name="Dettman J."/>
            <person name="Nalam V."/>
            <person name="Broders K.D."/>
        </authorList>
    </citation>
    <scope>NUCLEOTIDE SEQUENCE</scope>
    <source>
        <strain evidence="3">CCC 602</strain>
    </source>
</reference>
<dbReference type="EMBL" id="SRPW01002242">
    <property type="protein sequence ID" value="KAG5994333.1"/>
    <property type="molecule type" value="Genomic_DNA"/>
</dbReference>
<feature type="non-terminal residue" evidence="3">
    <location>
        <position position="1"/>
    </location>
</feature>
<evidence type="ECO:0000313" key="3">
    <source>
        <dbReference type="EMBL" id="KAG5994333.1"/>
    </source>
</evidence>
<comment type="caution">
    <text evidence="3">The sequence shown here is derived from an EMBL/GenBank/DDBJ whole genome shotgun (WGS) entry which is preliminary data.</text>
</comment>
<evidence type="ECO:0000259" key="2">
    <source>
        <dbReference type="Pfam" id="PF00535"/>
    </source>
</evidence>
<feature type="region of interest" description="Disordered" evidence="1">
    <location>
        <begin position="149"/>
        <end position="177"/>
    </location>
</feature>
<sequence length="294" mass="31898">MSMSEVAARSVRPVWMWIQATPAHTLLLCVILLSLLGLFSLFALLHLVAPKPRPATPSEKTYVTSSPSGGPTAPRQLPCWYDRWLAERHLQEQTQLRSPPETCLAPDAGDIEPAEVRLSVVFPAYNEEKRIIPTLEEAVSYLDEHIGRHKPAKTPTVPPHGARRHHHVSSSSASTPGREVSGYEILIVNDGSSDKTVDVALKFAQERGLHDTLRVVSLVKNRGKGGGVTHGLRHVRGEYVLFADADGASRFSDVGKLIEGCEEVVDGSLRGVAIGSRAHLVGSEAVVKASQEGH</sequence>
<evidence type="ECO:0000313" key="4">
    <source>
        <dbReference type="Proteomes" id="UP000748025"/>
    </source>
</evidence>
<dbReference type="Gene3D" id="3.90.550.10">
    <property type="entry name" value="Spore Coat Polysaccharide Biosynthesis Protein SpsA, Chain A"/>
    <property type="match status" value="1"/>
</dbReference>
<dbReference type="Proteomes" id="UP000748025">
    <property type="component" value="Unassembled WGS sequence"/>
</dbReference>
<dbReference type="GO" id="GO:0006487">
    <property type="term" value="P:protein N-linked glycosylation"/>
    <property type="evidence" value="ECO:0007669"/>
    <property type="project" value="TreeGrafter"/>
</dbReference>
<evidence type="ECO:0000256" key="1">
    <source>
        <dbReference type="SAM" id="MobiDB-lite"/>
    </source>
</evidence>
<dbReference type="Pfam" id="PF00535">
    <property type="entry name" value="Glycos_transf_2"/>
    <property type="match status" value="1"/>
</dbReference>